<feature type="domain" description="Acyltransferase 3" evidence="2">
    <location>
        <begin position="5"/>
        <end position="315"/>
    </location>
</feature>
<feature type="transmembrane region" description="Helical" evidence="1">
    <location>
        <begin position="212"/>
        <end position="231"/>
    </location>
</feature>
<feature type="transmembrane region" description="Helical" evidence="1">
    <location>
        <begin position="187"/>
        <end position="205"/>
    </location>
</feature>
<keyword evidence="1" id="KW-0812">Transmembrane</keyword>
<reference evidence="4" key="1">
    <citation type="submission" date="2016-10" db="EMBL/GenBank/DDBJ databases">
        <authorList>
            <person name="Varghese N."/>
            <person name="Submissions S."/>
        </authorList>
    </citation>
    <scope>NUCLEOTIDE SEQUENCE [LARGE SCALE GENOMIC DNA]</scope>
    <source>
        <strain evidence="4">SUR2</strain>
    </source>
</reference>
<dbReference type="InterPro" id="IPR002656">
    <property type="entry name" value="Acyl_transf_3_dom"/>
</dbReference>
<dbReference type="PANTHER" id="PTHR23028:SF53">
    <property type="entry name" value="ACYL_TRANSF_3 DOMAIN-CONTAINING PROTEIN"/>
    <property type="match status" value="1"/>
</dbReference>
<feature type="transmembrane region" description="Helical" evidence="1">
    <location>
        <begin position="264"/>
        <end position="286"/>
    </location>
</feature>
<dbReference type="Pfam" id="PF01757">
    <property type="entry name" value="Acyl_transf_3"/>
    <property type="match status" value="1"/>
</dbReference>
<dbReference type="AlphaFoldDB" id="A0A1K2IFV9"/>
<dbReference type="Proteomes" id="UP000182034">
    <property type="component" value="Unassembled WGS sequence"/>
</dbReference>
<sequence>MKLNNLQILRGISALLVCCFHFRGYINFETIQFGDILFGKGNIGVPIFFVISGFIMAFTTRKLDFSKGISKEISIFYKRRLIRIVPLYYLLTFAWMILGGSFFLYFQGETFSRFYHSMLFLPEKDTPPVLYLGWSLNYEMFFYLIFGISLVFKRYRYFFIVVFFIITYILGLLFDFGSAYMQMVTNYSNLFFIAGILFALLLAKVTVPKKWATVISIVGITFFILHLFKIIVITNHLLVLLIVSMFVLSFLLFDFTFHIKGNRFLIFLGDISYSLYLSHPFVEILFRKFKVQGYLNLPYLVLKLAIVIAVAAFFYYFVERKITEYLKLKLKA</sequence>
<feature type="transmembrane region" description="Helical" evidence="1">
    <location>
        <begin position="237"/>
        <end position="257"/>
    </location>
</feature>
<dbReference type="GO" id="GO:0016020">
    <property type="term" value="C:membrane"/>
    <property type="evidence" value="ECO:0007669"/>
    <property type="project" value="TreeGrafter"/>
</dbReference>
<keyword evidence="1" id="KW-0472">Membrane</keyword>
<feature type="transmembrane region" description="Helical" evidence="1">
    <location>
        <begin position="128"/>
        <end position="151"/>
    </location>
</feature>
<dbReference type="InterPro" id="IPR050879">
    <property type="entry name" value="Acyltransferase_3"/>
</dbReference>
<gene>
    <name evidence="3" type="ORF">SAMN05216324_102137</name>
</gene>
<feature type="transmembrane region" description="Helical" evidence="1">
    <location>
        <begin position="158"/>
        <end position="181"/>
    </location>
</feature>
<dbReference type="GO" id="GO:0000271">
    <property type="term" value="P:polysaccharide biosynthetic process"/>
    <property type="evidence" value="ECO:0007669"/>
    <property type="project" value="TreeGrafter"/>
</dbReference>
<organism evidence="3 4">
    <name type="scientific">Chryseobacterium limigenitum</name>
    <dbReference type="NCBI Taxonomy" id="1612149"/>
    <lineage>
        <taxon>Bacteria</taxon>
        <taxon>Pseudomonadati</taxon>
        <taxon>Bacteroidota</taxon>
        <taxon>Flavobacteriia</taxon>
        <taxon>Flavobacteriales</taxon>
        <taxon>Weeksellaceae</taxon>
        <taxon>Chryseobacterium group</taxon>
        <taxon>Chryseobacterium</taxon>
    </lineage>
</organism>
<dbReference type="OrthoDB" id="290051at2"/>
<dbReference type="GO" id="GO:0016747">
    <property type="term" value="F:acyltransferase activity, transferring groups other than amino-acyl groups"/>
    <property type="evidence" value="ECO:0007669"/>
    <property type="project" value="InterPro"/>
</dbReference>
<dbReference type="PANTHER" id="PTHR23028">
    <property type="entry name" value="ACETYLTRANSFERASE"/>
    <property type="match status" value="1"/>
</dbReference>
<feature type="transmembrane region" description="Helical" evidence="1">
    <location>
        <begin position="7"/>
        <end position="26"/>
    </location>
</feature>
<dbReference type="RefSeq" id="WP_072407222.1">
    <property type="nucleotide sequence ID" value="NZ_FPKW01000002.1"/>
</dbReference>
<proteinExistence type="predicted"/>
<keyword evidence="1" id="KW-1133">Transmembrane helix</keyword>
<evidence type="ECO:0000256" key="1">
    <source>
        <dbReference type="SAM" id="Phobius"/>
    </source>
</evidence>
<name>A0A1K2IFV9_9FLAO</name>
<keyword evidence="3" id="KW-0808">Transferase</keyword>
<feature type="transmembrane region" description="Helical" evidence="1">
    <location>
        <begin position="81"/>
        <end position="108"/>
    </location>
</feature>
<keyword evidence="4" id="KW-1185">Reference proteome</keyword>
<keyword evidence="3" id="KW-0012">Acyltransferase</keyword>
<feature type="transmembrane region" description="Helical" evidence="1">
    <location>
        <begin position="298"/>
        <end position="318"/>
    </location>
</feature>
<evidence type="ECO:0000313" key="3">
    <source>
        <dbReference type="EMBL" id="SFZ91160.1"/>
    </source>
</evidence>
<accession>A0A1K2IFV9</accession>
<evidence type="ECO:0000313" key="4">
    <source>
        <dbReference type="Proteomes" id="UP000182034"/>
    </source>
</evidence>
<feature type="transmembrane region" description="Helical" evidence="1">
    <location>
        <begin position="38"/>
        <end position="60"/>
    </location>
</feature>
<dbReference type="GO" id="GO:0016787">
    <property type="term" value="F:hydrolase activity"/>
    <property type="evidence" value="ECO:0007669"/>
    <property type="project" value="UniProtKB-KW"/>
</dbReference>
<protein>
    <submittedName>
        <fullName evidence="3">Peptidoglycan/LPS O-acetylase OafA/YrhL, contains acyltransferase and SGNH-hydrolase domains</fullName>
    </submittedName>
</protein>
<evidence type="ECO:0000259" key="2">
    <source>
        <dbReference type="Pfam" id="PF01757"/>
    </source>
</evidence>
<dbReference type="EMBL" id="FPKW01000002">
    <property type="protein sequence ID" value="SFZ91160.1"/>
    <property type="molecule type" value="Genomic_DNA"/>
</dbReference>
<keyword evidence="3" id="KW-0378">Hydrolase</keyword>
<dbReference type="STRING" id="1612149.SAMN05216324_102137"/>